<dbReference type="InterPro" id="IPR051824">
    <property type="entry name" value="LRR_Rcpt-Like_S/T_Kinase"/>
</dbReference>
<evidence type="ECO:0000256" key="4">
    <source>
        <dbReference type="ARBA" id="ARBA00022553"/>
    </source>
</evidence>
<dbReference type="SMART" id="SM00220">
    <property type="entry name" value="S_TKc"/>
    <property type="match status" value="1"/>
</dbReference>
<keyword evidence="9" id="KW-0067">ATP-binding</keyword>
<keyword evidence="14" id="KW-0472">Membrane</keyword>
<dbReference type="PROSITE" id="PS00108">
    <property type="entry name" value="PROTEIN_KINASE_ST"/>
    <property type="match status" value="1"/>
</dbReference>
<proteinExistence type="predicted"/>
<dbReference type="Pfam" id="PF11721">
    <property type="entry name" value="Malectin"/>
    <property type="match status" value="1"/>
</dbReference>
<keyword evidence="17" id="KW-1185">Reference proteome</keyword>
<keyword evidence="4" id="KW-0597">Phosphoprotein</keyword>
<dbReference type="PANTHER" id="PTHR48006">
    <property type="entry name" value="LEUCINE-RICH REPEAT-CONTAINING PROTEIN DDB_G0281931-RELATED"/>
    <property type="match status" value="1"/>
</dbReference>
<evidence type="ECO:0000256" key="1">
    <source>
        <dbReference type="ARBA" id="ARBA00004479"/>
    </source>
</evidence>
<dbReference type="FunFam" id="1.10.510.10:FF:001023">
    <property type="entry name" value="Os07g0541700 protein"/>
    <property type="match status" value="1"/>
</dbReference>
<dbReference type="GO" id="GO:0016020">
    <property type="term" value="C:membrane"/>
    <property type="evidence" value="ECO:0007669"/>
    <property type="project" value="UniProtKB-SubCell"/>
</dbReference>
<dbReference type="FunFam" id="3.30.200.20:FF:000217">
    <property type="entry name" value="probable LRR receptor-like serine/threonine-protein kinase At1g53430"/>
    <property type="match status" value="1"/>
</dbReference>
<dbReference type="InterPro" id="IPR021720">
    <property type="entry name" value="Malectin_dom"/>
</dbReference>
<dbReference type="InterPro" id="IPR008271">
    <property type="entry name" value="Ser/Thr_kinase_AS"/>
</dbReference>
<evidence type="ECO:0000256" key="2">
    <source>
        <dbReference type="ARBA" id="ARBA00012513"/>
    </source>
</evidence>
<dbReference type="Proteomes" id="UP001157418">
    <property type="component" value="Unassembled WGS sequence"/>
</dbReference>
<keyword evidence="5" id="KW-0808">Transferase</keyword>
<keyword evidence="3" id="KW-0723">Serine/threonine-protein kinase</keyword>
<evidence type="ECO:0000259" key="15">
    <source>
        <dbReference type="PROSITE" id="PS50011"/>
    </source>
</evidence>
<feature type="domain" description="Protein kinase" evidence="15">
    <location>
        <begin position="244"/>
        <end position="394"/>
    </location>
</feature>
<evidence type="ECO:0000256" key="10">
    <source>
        <dbReference type="ARBA" id="ARBA00023170"/>
    </source>
</evidence>
<evidence type="ECO:0000256" key="7">
    <source>
        <dbReference type="ARBA" id="ARBA00022741"/>
    </source>
</evidence>
<keyword evidence="6" id="KW-0732">Signal</keyword>
<comment type="catalytic activity">
    <reaction evidence="13">
        <text>L-seryl-[protein] + ATP = O-phospho-L-seryl-[protein] + ADP + H(+)</text>
        <dbReference type="Rhea" id="RHEA:17989"/>
        <dbReference type="Rhea" id="RHEA-COMP:9863"/>
        <dbReference type="Rhea" id="RHEA-COMP:11604"/>
        <dbReference type="ChEBI" id="CHEBI:15378"/>
        <dbReference type="ChEBI" id="CHEBI:29999"/>
        <dbReference type="ChEBI" id="CHEBI:30616"/>
        <dbReference type="ChEBI" id="CHEBI:83421"/>
        <dbReference type="ChEBI" id="CHEBI:456216"/>
        <dbReference type="EC" id="2.7.11.1"/>
    </reaction>
</comment>
<evidence type="ECO:0000256" key="11">
    <source>
        <dbReference type="ARBA" id="ARBA00023180"/>
    </source>
</evidence>
<gene>
    <name evidence="16" type="ORF">LVIROSA_LOCUS35449</name>
</gene>
<evidence type="ECO:0000313" key="16">
    <source>
        <dbReference type="EMBL" id="CAH1450002.1"/>
    </source>
</evidence>
<dbReference type="InterPro" id="IPR000719">
    <property type="entry name" value="Prot_kinase_dom"/>
</dbReference>
<dbReference type="Gene3D" id="1.10.510.10">
    <property type="entry name" value="Transferase(Phosphotransferase) domain 1"/>
    <property type="match status" value="1"/>
</dbReference>
<evidence type="ECO:0000256" key="3">
    <source>
        <dbReference type="ARBA" id="ARBA00022527"/>
    </source>
</evidence>
<dbReference type="EMBL" id="CAKMRJ010005634">
    <property type="protein sequence ID" value="CAH1450002.1"/>
    <property type="molecule type" value="Genomic_DNA"/>
</dbReference>
<evidence type="ECO:0000313" key="17">
    <source>
        <dbReference type="Proteomes" id="UP001157418"/>
    </source>
</evidence>
<dbReference type="GO" id="GO:0004674">
    <property type="term" value="F:protein serine/threonine kinase activity"/>
    <property type="evidence" value="ECO:0007669"/>
    <property type="project" value="UniProtKB-KW"/>
</dbReference>
<evidence type="ECO:0000256" key="14">
    <source>
        <dbReference type="SAM" id="Phobius"/>
    </source>
</evidence>
<dbReference type="AlphaFoldDB" id="A0AAU9PK01"/>
<dbReference type="SUPFAM" id="SSF56112">
    <property type="entry name" value="Protein kinase-like (PK-like)"/>
    <property type="match status" value="1"/>
</dbReference>
<keyword evidence="11" id="KW-0325">Glycoprotein</keyword>
<comment type="catalytic activity">
    <reaction evidence="12">
        <text>L-threonyl-[protein] + ATP = O-phospho-L-threonyl-[protein] + ADP + H(+)</text>
        <dbReference type="Rhea" id="RHEA:46608"/>
        <dbReference type="Rhea" id="RHEA-COMP:11060"/>
        <dbReference type="Rhea" id="RHEA-COMP:11605"/>
        <dbReference type="ChEBI" id="CHEBI:15378"/>
        <dbReference type="ChEBI" id="CHEBI:30013"/>
        <dbReference type="ChEBI" id="CHEBI:30616"/>
        <dbReference type="ChEBI" id="CHEBI:61977"/>
        <dbReference type="ChEBI" id="CHEBI:456216"/>
        <dbReference type="EC" id="2.7.11.1"/>
    </reaction>
</comment>
<keyword evidence="10" id="KW-0675">Receptor</keyword>
<evidence type="ECO:0000256" key="13">
    <source>
        <dbReference type="ARBA" id="ARBA00048679"/>
    </source>
</evidence>
<accession>A0AAU9PK01</accession>
<evidence type="ECO:0000256" key="8">
    <source>
        <dbReference type="ARBA" id="ARBA00022777"/>
    </source>
</evidence>
<dbReference type="InterPro" id="IPR001245">
    <property type="entry name" value="Ser-Thr/Tyr_kinase_cat_dom"/>
</dbReference>
<protein>
    <recommendedName>
        <fullName evidence="2">non-specific serine/threonine protein kinase</fullName>
        <ecNumber evidence="2">2.7.11.1</ecNumber>
    </recommendedName>
</protein>
<feature type="transmembrane region" description="Helical" evidence="14">
    <location>
        <begin position="187"/>
        <end position="209"/>
    </location>
</feature>
<keyword evidence="14" id="KW-1133">Transmembrane helix</keyword>
<evidence type="ECO:0000256" key="6">
    <source>
        <dbReference type="ARBA" id="ARBA00022729"/>
    </source>
</evidence>
<keyword evidence="14" id="KW-0812">Transmembrane</keyword>
<name>A0AAU9PK01_9ASTR</name>
<keyword evidence="8" id="KW-0418">Kinase</keyword>
<evidence type="ECO:0000256" key="5">
    <source>
        <dbReference type="ARBA" id="ARBA00022679"/>
    </source>
</evidence>
<dbReference type="EC" id="2.7.11.1" evidence="2"/>
<dbReference type="InterPro" id="IPR011009">
    <property type="entry name" value="Kinase-like_dom_sf"/>
</dbReference>
<dbReference type="PANTHER" id="PTHR48006:SF61">
    <property type="entry name" value="PROTEIN KINASE DOMAIN-CONTAINING PROTEIN"/>
    <property type="match status" value="1"/>
</dbReference>
<evidence type="ECO:0000256" key="12">
    <source>
        <dbReference type="ARBA" id="ARBA00047899"/>
    </source>
</evidence>
<evidence type="ECO:0000256" key="9">
    <source>
        <dbReference type="ARBA" id="ARBA00022840"/>
    </source>
</evidence>
<dbReference type="PROSITE" id="PS50011">
    <property type="entry name" value="PROTEIN_KINASE_DOM"/>
    <property type="match status" value="1"/>
</dbReference>
<dbReference type="Pfam" id="PF07714">
    <property type="entry name" value="PK_Tyr_Ser-Thr"/>
    <property type="match status" value="1"/>
</dbReference>
<dbReference type="GO" id="GO:0005524">
    <property type="term" value="F:ATP binding"/>
    <property type="evidence" value="ECO:0007669"/>
    <property type="project" value="UniProtKB-KW"/>
</dbReference>
<reference evidence="16 17" key="1">
    <citation type="submission" date="2022-01" db="EMBL/GenBank/DDBJ databases">
        <authorList>
            <person name="Xiong W."/>
            <person name="Schranz E."/>
        </authorList>
    </citation>
    <scope>NUCLEOTIDE SEQUENCE [LARGE SCALE GENOMIC DNA]</scope>
</reference>
<keyword evidence="7" id="KW-0547">Nucleotide-binding</keyword>
<comment type="subcellular location">
    <subcellularLocation>
        <location evidence="1">Membrane</location>
        <topology evidence="1">Single-pass type I membrane protein</topology>
    </subcellularLocation>
</comment>
<comment type="caution">
    <text evidence="16">The sequence shown here is derived from an EMBL/GenBank/DDBJ whole genome shotgun (WGS) entry which is preliminary data.</text>
</comment>
<sequence>MMLPNMFNESFRDSWYLTDEISCSRNPIHHSLFINCGGARTVFEGNEYQMGCNNEQSYFYTESDGWAYSANGVFMGNRTAPFVGTNTNVTVSQMIPHFQALEDAISIYQSKSGVLQRKGFNIMEEAGGVGIGISRDFDNIVVNGSTLDIHLYRAGKGTTAIPQRGVYGPLLSAIEIIPNYDINTGGLSAGAIAGIVIGSCGLVLALLWWRGYIRGDKEDKELRALELQTGYFSLRQIKSATHNFDPTNKIGEGGFGPVYKGVLSDGSEIAVKQLSARSKQGNREFVTEIGMISALQHPNLVKLYGCCIEGKELLLVYEYLINNSLARALFGQEDQKLHLNWSARKKICMGIAKGLAYLQEESRLKIVHRDIKATNVLLDKDLNAKISDFGLAKT</sequence>
<dbReference type="Gene3D" id="3.30.200.20">
    <property type="entry name" value="Phosphorylase Kinase, domain 1"/>
    <property type="match status" value="1"/>
</dbReference>
<organism evidence="16 17">
    <name type="scientific">Lactuca virosa</name>
    <dbReference type="NCBI Taxonomy" id="75947"/>
    <lineage>
        <taxon>Eukaryota</taxon>
        <taxon>Viridiplantae</taxon>
        <taxon>Streptophyta</taxon>
        <taxon>Embryophyta</taxon>
        <taxon>Tracheophyta</taxon>
        <taxon>Spermatophyta</taxon>
        <taxon>Magnoliopsida</taxon>
        <taxon>eudicotyledons</taxon>
        <taxon>Gunneridae</taxon>
        <taxon>Pentapetalae</taxon>
        <taxon>asterids</taxon>
        <taxon>campanulids</taxon>
        <taxon>Asterales</taxon>
        <taxon>Asteraceae</taxon>
        <taxon>Cichorioideae</taxon>
        <taxon>Cichorieae</taxon>
        <taxon>Lactucinae</taxon>
        <taxon>Lactuca</taxon>
    </lineage>
</organism>